<feature type="transmembrane region" description="Helical" evidence="17">
    <location>
        <begin position="56"/>
        <end position="75"/>
    </location>
</feature>
<sequence precursor="true">MVSRFARAWLSVGCFAGTKSHGQAYPFNACMTHVGRMALETTPHGLPWRCTAMNRAAVFVCALSLAGCSGVQSALDPAGGDALRIYWLTLIMTLGGTLIFLLVTGLLLYAIFAPPERRAWLGRRRTIVVGGLAFPIVVLSGLLPYGLIVMRDTDVPMPGALQVAVTGEQYWWRVKYPEEGARPEFSTANELIIPVGQPVTVTVTAADVIHSFWIPNLGGKIDMIPGRINRLSFTAERPGIYRGVCAEFCGDQHARMAFDVVALEPAAFDAWRAAQAKPAREPDLPSLVRGRDLFRAAGCGSCHVVRGTEADGAFGPDLTHVGSRRTIGAGQFPNNVGTLAGWIANTQHIKPGVRMPSYGSFTGEELRSLAAYLESLK</sequence>
<evidence type="ECO:0000256" key="6">
    <source>
        <dbReference type="ARBA" id="ARBA00022692"/>
    </source>
</evidence>
<evidence type="ECO:0000256" key="7">
    <source>
        <dbReference type="ARBA" id="ARBA00022723"/>
    </source>
</evidence>
<dbReference type="Pfam" id="PF00116">
    <property type="entry name" value="COX2"/>
    <property type="match status" value="1"/>
</dbReference>
<dbReference type="NCBIfam" id="TIGR02866">
    <property type="entry name" value="CoxB"/>
    <property type="match status" value="1"/>
</dbReference>
<dbReference type="InterPro" id="IPR045187">
    <property type="entry name" value="CcO_II"/>
</dbReference>
<dbReference type="STRING" id="864069.MicloDRAFT_00046510"/>
<reference evidence="20 21" key="1">
    <citation type="submission" date="2012-02" db="EMBL/GenBank/DDBJ databases">
        <title>Improved High-Quality Draft sequence of Microvirga sp. WSM3557.</title>
        <authorList>
            <consortium name="US DOE Joint Genome Institute"/>
            <person name="Lucas S."/>
            <person name="Han J."/>
            <person name="Lapidus A."/>
            <person name="Cheng J.-F."/>
            <person name="Goodwin L."/>
            <person name="Pitluck S."/>
            <person name="Peters L."/>
            <person name="Zhang X."/>
            <person name="Detter J.C."/>
            <person name="Han C."/>
            <person name="Tapia R."/>
            <person name="Land M."/>
            <person name="Hauser L."/>
            <person name="Kyrpides N."/>
            <person name="Ivanova N."/>
            <person name="Pagani I."/>
            <person name="Brau L."/>
            <person name="Yates R."/>
            <person name="O'Hara G."/>
            <person name="Rui T."/>
            <person name="Howieson J."/>
            <person name="Reeve W."/>
            <person name="Woyke T."/>
        </authorList>
    </citation>
    <scope>NUCLEOTIDE SEQUENCE [LARGE SCALE GENOMIC DNA]</scope>
    <source>
        <strain evidence="20 21">WSM3557</strain>
    </source>
</reference>
<dbReference type="GO" id="GO:0020037">
    <property type="term" value="F:heme binding"/>
    <property type="evidence" value="ECO:0007669"/>
    <property type="project" value="InterPro"/>
</dbReference>
<feature type="transmembrane region" description="Helical" evidence="17">
    <location>
        <begin position="87"/>
        <end position="114"/>
    </location>
</feature>
<dbReference type="CDD" id="cd04213">
    <property type="entry name" value="CuRO_CcO_Caa3_II"/>
    <property type="match status" value="1"/>
</dbReference>
<evidence type="ECO:0000256" key="1">
    <source>
        <dbReference type="ARBA" id="ARBA00004141"/>
    </source>
</evidence>
<evidence type="ECO:0000259" key="18">
    <source>
        <dbReference type="PROSITE" id="PS50857"/>
    </source>
</evidence>
<comment type="similarity">
    <text evidence="2">Belongs to the cytochrome c oxidase subunit 2 family.</text>
</comment>
<dbReference type="PANTHER" id="PTHR22888">
    <property type="entry name" value="CYTOCHROME C OXIDASE, SUBUNIT II"/>
    <property type="match status" value="1"/>
</dbReference>
<dbReference type="InterPro" id="IPR002429">
    <property type="entry name" value="CcO_II-like_C"/>
</dbReference>
<evidence type="ECO:0000256" key="12">
    <source>
        <dbReference type="ARBA" id="ARBA00023136"/>
    </source>
</evidence>
<dbReference type="PROSITE" id="PS50857">
    <property type="entry name" value="COX2_CUA"/>
    <property type="match status" value="1"/>
</dbReference>
<keyword evidence="7 16" id="KW-0479">Metal-binding</keyword>
<dbReference type="InterPro" id="IPR009056">
    <property type="entry name" value="Cyt_c-like_dom"/>
</dbReference>
<dbReference type="PANTHER" id="PTHR22888:SF9">
    <property type="entry name" value="CYTOCHROME C OXIDASE SUBUNIT 2"/>
    <property type="match status" value="1"/>
</dbReference>
<feature type="domain" description="Cytochrome oxidase subunit II copper A binding" evidence="18">
    <location>
        <begin position="158"/>
        <end position="274"/>
    </location>
</feature>
<dbReference type="EMBL" id="JH660645">
    <property type="protein sequence ID" value="EIM28073.1"/>
    <property type="molecule type" value="Genomic_DNA"/>
</dbReference>
<evidence type="ECO:0000256" key="11">
    <source>
        <dbReference type="ARBA" id="ARBA00023008"/>
    </source>
</evidence>
<proteinExistence type="inferred from homology"/>
<dbReference type="GO" id="GO:0016020">
    <property type="term" value="C:membrane"/>
    <property type="evidence" value="ECO:0007669"/>
    <property type="project" value="UniProtKB-SubCell"/>
</dbReference>
<name>I4YVT1_9HYPH</name>
<dbReference type="AlphaFoldDB" id="I4YVT1"/>
<evidence type="ECO:0000259" key="19">
    <source>
        <dbReference type="PROSITE" id="PS51007"/>
    </source>
</evidence>
<keyword evidence="4 16" id="KW-0349">Heme</keyword>
<dbReference type="GO" id="GO:0042773">
    <property type="term" value="P:ATP synthesis coupled electron transport"/>
    <property type="evidence" value="ECO:0007669"/>
    <property type="project" value="TreeGrafter"/>
</dbReference>
<evidence type="ECO:0000256" key="14">
    <source>
        <dbReference type="ARBA" id="ARBA00031399"/>
    </source>
</evidence>
<dbReference type="HOGENOM" id="CLU_036876_1_1_5"/>
<evidence type="ECO:0000256" key="4">
    <source>
        <dbReference type="ARBA" id="ARBA00022617"/>
    </source>
</evidence>
<dbReference type="InterPro" id="IPR036909">
    <property type="entry name" value="Cyt_c-like_dom_sf"/>
</dbReference>
<dbReference type="InterPro" id="IPR008972">
    <property type="entry name" value="Cupredoxin"/>
</dbReference>
<dbReference type="eggNOG" id="COG1622">
    <property type="taxonomic scope" value="Bacteria"/>
</dbReference>
<protein>
    <recommendedName>
        <fullName evidence="14">Cytochrome aa3 subunit 2</fullName>
    </recommendedName>
</protein>
<dbReference type="SUPFAM" id="SSF49503">
    <property type="entry name" value="Cupredoxins"/>
    <property type="match status" value="1"/>
</dbReference>
<evidence type="ECO:0000313" key="21">
    <source>
        <dbReference type="Proteomes" id="UP000003947"/>
    </source>
</evidence>
<feature type="domain" description="Cytochrome c" evidence="19">
    <location>
        <begin position="285"/>
        <end position="377"/>
    </location>
</feature>
<keyword evidence="6 17" id="KW-0812">Transmembrane</keyword>
<evidence type="ECO:0000256" key="8">
    <source>
        <dbReference type="ARBA" id="ARBA00022982"/>
    </source>
</evidence>
<evidence type="ECO:0000256" key="5">
    <source>
        <dbReference type="ARBA" id="ARBA00022660"/>
    </source>
</evidence>
<comment type="subcellular location">
    <subcellularLocation>
        <location evidence="1">Membrane</location>
        <topology evidence="1">Multi-pass membrane protein</topology>
    </subcellularLocation>
</comment>
<keyword evidence="5" id="KW-0679">Respiratory chain</keyword>
<evidence type="ECO:0000256" key="13">
    <source>
        <dbReference type="ARBA" id="ARBA00024688"/>
    </source>
</evidence>
<keyword evidence="21" id="KW-1185">Reference proteome</keyword>
<keyword evidence="9 17" id="KW-1133">Transmembrane helix</keyword>
<organism evidence="20 21">
    <name type="scientific">Microvirga lotononidis</name>
    <dbReference type="NCBI Taxonomy" id="864069"/>
    <lineage>
        <taxon>Bacteria</taxon>
        <taxon>Pseudomonadati</taxon>
        <taxon>Pseudomonadota</taxon>
        <taxon>Alphaproteobacteria</taxon>
        <taxon>Hyphomicrobiales</taxon>
        <taxon>Methylobacteriaceae</taxon>
        <taxon>Microvirga</taxon>
    </lineage>
</organism>
<dbReference type="eggNOG" id="COG2010">
    <property type="taxonomic scope" value="Bacteria"/>
</dbReference>
<dbReference type="InterPro" id="IPR014222">
    <property type="entry name" value="Cyt_c_oxidase_su2"/>
</dbReference>
<comment type="catalytic activity">
    <reaction evidence="15">
        <text>4 Fe(II)-[cytochrome c] + O2 + 8 H(+)(in) = 4 Fe(III)-[cytochrome c] + 2 H2O + 4 H(+)(out)</text>
        <dbReference type="Rhea" id="RHEA:11436"/>
        <dbReference type="Rhea" id="RHEA-COMP:10350"/>
        <dbReference type="Rhea" id="RHEA-COMP:14399"/>
        <dbReference type="ChEBI" id="CHEBI:15377"/>
        <dbReference type="ChEBI" id="CHEBI:15378"/>
        <dbReference type="ChEBI" id="CHEBI:15379"/>
        <dbReference type="ChEBI" id="CHEBI:29033"/>
        <dbReference type="ChEBI" id="CHEBI:29034"/>
        <dbReference type="EC" id="7.1.1.9"/>
    </reaction>
</comment>
<dbReference type="Proteomes" id="UP000003947">
    <property type="component" value="Unassembled WGS sequence"/>
</dbReference>
<gene>
    <name evidence="20" type="ORF">MicloDRAFT_00046510</name>
</gene>
<evidence type="ECO:0000256" key="15">
    <source>
        <dbReference type="ARBA" id="ARBA00047816"/>
    </source>
</evidence>
<dbReference type="PATRIC" id="fig|864069.3.peg.5015"/>
<dbReference type="GO" id="GO:0005507">
    <property type="term" value="F:copper ion binding"/>
    <property type="evidence" value="ECO:0007669"/>
    <property type="project" value="InterPro"/>
</dbReference>
<comment type="function">
    <text evidence="13">Subunits I and II form the functional core of the enzyme complex. Electrons originating in cytochrome c are transferred via heme a and Cu(A) to the binuclear center formed by heme a3 and Cu(B).</text>
</comment>
<keyword evidence="12 17" id="KW-0472">Membrane</keyword>
<dbReference type="GO" id="GO:0016491">
    <property type="term" value="F:oxidoreductase activity"/>
    <property type="evidence" value="ECO:0007669"/>
    <property type="project" value="InterPro"/>
</dbReference>
<dbReference type="GO" id="GO:0004129">
    <property type="term" value="F:cytochrome-c oxidase activity"/>
    <property type="evidence" value="ECO:0007669"/>
    <property type="project" value="UniProtKB-EC"/>
</dbReference>
<evidence type="ECO:0000256" key="9">
    <source>
        <dbReference type="ARBA" id="ARBA00022989"/>
    </source>
</evidence>
<dbReference type="InterPro" id="IPR034236">
    <property type="entry name" value="CuRO_CcO_Caa3_II"/>
</dbReference>
<evidence type="ECO:0000256" key="16">
    <source>
        <dbReference type="PROSITE-ProRule" id="PRU00433"/>
    </source>
</evidence>
<keyword evidence="10 16" id="KW-0408">Iron</keyword>
<keyword evidence="11" id="KW-0186">Copper</keyword>
<feature type="transmembrane region" description="Helical" evidence="17">
    <location>
        <begin position="126"/>
        <end position="148"/>
    </location>
</feature>
<keyword evidence="8" id="KW-0249">Electron transport</keyword>
<evidence type="ECO:0000256" key="17">
    <source>
        <dbReference type="SAM" id="Phobius"/>
    </source>
</evidence>
<dbReference type="Pfam" id="PF00034">
    <property type="entry name" value="Cytochrom_C"/>
    <property type="match status" value="1"/>
</dbReference>
<keyword evidence="3" id="KW-0813">Transport</keyword>
<accession>I4YVT1</accession>
<evidence type="ECO:0000256" key="10">
    <source>
        <dbReference type="ARBA" id="ARBA00023004"/>
    </source>
</evidence>
<dbReference type="PROSITE" id="PS51007">
    <property type="entry name" value="CYTC"/>
    <property type="match status" value="1"/>
</dbReference>
<dbReference type="InterPro" id="IPR001505">
    <property type="entry name" value="Copper_CuA"/>
</dbReference>
<evidence type="ECO:0000256" key="3">
    <source>
        <dbReference type="ARBA" id="ARBA00022448"/>
    </source>
</evidence>
<evidence type="ECO:0000256" key="2">
    <source>
        <dbReference type="ARBA" id="ARBA00007866"/>
    </source>
</evidence>
<evidence type="ECO:0000313" key="20">
    <source>
        <dbReference type="EMBL" id="EIM28073.1"/>
    </source>
</evidence>
<dbReference type="PROSITE" id="PS00078">
    <property type="entry name" value="COX2"/>
    <property type="match status" value="1"/>
</dbReference>
<dbReference type="SUPFAM" id="SSF46626">
    <property type="entry name" value="Cytochrome c"/>
    <property type="match status" value="1"/>
</dbReference>
<dbReference type="Gene3D" id="2.60.40.420">
    <property type="entry name" value="Cupredoxins - blue copper proteins"/>
    <property type="match status" value="1"/>
</dbReference>